<accession>A0A843R008</accession>
<dbReference type="InterPro" id="IPR055247">
    <property type="entry name" value="InsJ-like_HTH"/>
</dbReference>
<dbReference type="SUPFAM" id="SSF46689">
    <property type="entry name" value="Homeodomain-like"/>
    <property type="match status" value="1"/>
</dbReference>
<dbReference type="Gene3D" id="1.10.10.60">
    <property type="entry name" value="Homeodomain-like"/>
    <property type="match status" value="1"/>
</dbReference>
<gene>
    <name evidence="4" type="ORF">GC247_05690</name>
</gene>
<reference evidence="4 5" key="1">
    <citation type="submission" date="2019-10" db="EMBL/GenBank/DDBJ databases">
        <title>Genome Sequencing and assembly of Lactobacillus fermentum I2, a lactic acid bacteria.</title>
        <authorList>
            <person name="Lopes L.S."/>
            <person name="Persinoti G.F."/>
            <person name="Riano-Pachon D.M."/>
            <person name="Labate C.A."/>
        </authorList>
    </citation>
    <scope>NUCLEOTIDE SEQUENCE [LARGE SCALE GENOMIC DNA]</scope>
    <source>
        <strain evidence="4 5">I2</strain>
    </source>
</reference>
<dbReference type="InterPro" id="IPR009057">
    <property type="entry name" value="Homeodomain-like_sf"/>
</dbReference>
<feature type="domain" description="Insertion element IS150 protein InsJ-like helix-turn-helix" evidence="3">
    <location>
        <begin position="128"/>
        <end position="180"/>
    </location>
</feature>
<evidence type="ECO:0000259" key="3">
    <source>
        <dbReference type="Pfam" id="PF13518"/>
    </source>
</evidence>
<evidence type="ECO:0000313" key="5">
    <source>
        <dbReference type="Proteomes" id="UP000466799"/>
    </source>
</evidence>
<dbReference type="PANTHER" id="PTHR33795:SF1">
    <property type="entry name" value="INSERTION ELEMENT IS150 PROTEIN INSJ"/>
    <property type="match status" value="1"/>
</dbReference>
<name>A0A843R008_LIMFE</name>
<comment type="similarity">
    <text evidence="1">Belongs to the IS150/IS1296 orfA family.</text>
</comment>
<dbReference type="Proteomes" id="UP000466799">
    <property type="component" value="Unassembled WGS sequence"/>
</dbReference>
<dbReference type="GO" id="GO:0043565">
    <property type="term" value="F:sequence-specific DNA binding"/>
    <property type="evidence" value="ECO:0007669"/>
    <property type="project" value="InterPro"/>
</dbReference>
<protein>
    <submittedName>
        <fullName evidence="4">Helix-turn-helix domain-containing protein</fullName>
    </submittedName>
</protein>
<dbReference type="SUPFAM" id="SSF48295">
    <property type="entry name" value="TrpR-like"/>
    <property type="match status" value="1"/>
</dbReference>
<evidence type="ECO:0000256" key="2">
    <source>
        <dbReference type="SAM" id="MobiDB-lite"/>
    </source>
</evidence>
<dbReference type="InterPro" id="IPR010921">
    <property type="entry name" value="Trp_repressor/repl_initiator"/>
</dbReference>
<dbReference type="EMBL" id="WHJL01000037">
    <property type="protein sequence ID" value="MPQ35392.1"/>
    <property type="molecule type" value="Genomic_DNA"/>
</dbReference>
<evidence type="ECO:0000313" key="4">
    <source>
        <dbReference type="EMBL" id="MPQ35392.1"/>
    </source>
</evidence>
<organism evidence="4 5">
    <name type="scientific">Limosilactobacillus fermentum</name>
    <name type="common">Lactobacillus fermentum</name>
    <dbReference type="NCBI Taxonomy" id="1613"/>
    <lineage>
        <taxon>Bacteria</taxon>
        <taxon>Bacillati</taxon>
        <taxon>Bacillota</taxon>
        <taxon>Bacilli</taxon>
        <taxon>Lactobacillales</taxon>
        <taxon>Lactobacillaceae</taxon>
        <taxon>Limosilactobacillus</taxon>
    </lineage>
</organism>
<dbReference type="AlphaFoldDB" id="A0A843R008"/>
<dbReference type="InterPro" id="IPR052057">
    <property type="entry name" value="IS150/IS1296_orfA-like"/>
</dbReference>
<comment type="caution">
    <text evidence="4">The sequence shown here is derived from an EMBL/GenBank/DDBJ whole genome shotgun (WGS) entry which is preliminary data.</text>
</comment>
<feature type="compositionally biased region" description="Basic and acidic residues" evidence="2">
    <location>
        <begin position="183"/>
        <end position="194"/>
    </location>
</feature>
<proteinExistence type="inferred from homology"/>
<dbReference type="Pfam" id="PF13518">
    <property type="entry name" value="HTH_28"/>
    <property type="match status" value="1"/>
</dbReference>
<evidence type="ECO:0000256" key="1">
    <source>
        <dbReference type="ARBA" id="ARBA00038232"/>
    </source>
</evidence>
<feature type="region of interest" description="Disordered" evidence="2">
    <location>
        <begin position="175"/>
        <end position="194"/>
    </location>
</feature>
<dbReference type="Gene3D" id="1.10.10.10">
    <property type="entry name" value="Winged helix-like DNA-binding domain superfamily/Winged helix DNA-binding domain"/>
    <property type="match status" value="1"/>
</dbReference>
<dbReference type="PANTHER" id="PTHR33795">
    <property type="entry name" value="INSERTION ELEMENT IS150 PROTEIN INSJ"/>
    <property type="match status" value="1"/>
</dbReference>
<dbReference type="InterPro" id="IPR036388">
    <property type="entry name" value="WH-like_DNA-bd_sf"/>
</dbReference>
<sequence>MPSYSTLDKLRLLSDYQDSELTLKVFSDYARVYDGSLRRWIKGFLREGVIGVSRSATNRRYSTEIKVAAVVDYQDNGMSRQEVLHKYNIRSNSQLTNWVIRYNSGKLLAPKGAGKRVRKMGRKVSYDEKIKIVQWALDHGSNYKATAKEFGVSYNRVYDWVRKYQATGDWEILKDHRGKKPRPKGDNLTREEQLEEENRQLKAKIRRLEVEQVFAKKLREIRNRGVDDSQNTKRFRR</sequence>